<evidence type="ECO:0000313" key="2">
    <source>
        <dbReference type="EMBL" id="WIM68697.1"/>
    </source>
</evidence>
<dbReference type="RefSeq" id="WP_284826410.1">
    <property type="nucleotide sequence ID" value="NZ_CP126969.1"/>
</dbReference>
<gene>
    <name evidence="2" type="ORF">QP027_04735</name>
</gene>
<feature type="transmembrane region" description="Helical" evidence="1">
    <location>
        <begin position="75"/>
        <end position="93"/>
    </location>
</feature>
<accession>A0ABY8VH86</accession>
<keyword evidence="1" id="KW-0472">Membrane</keyword>
<keyword evidence="1" id="KW-1133">Transmembrane helix</keyword>
<feature type="transmembrane region" description="Helical" evidence="1">
    <location>
        <begin position="7"/>
        <end position="28"/>
    </location>
</feature>
<name>A0ABY8VH86_9CORY</name>
<keyword evidence="1" id="KW-0812">Transmembrane</keyword>
<feature type="transmembrane region" description="Helical" evidence="1">
    <location>
        <begin position="48"/>
        <end position="68"/>
    </location>
</feature>
<protein>
    <submittedName>
        <fullName evidence="2">Uncharacterized protein</fullName>
    </submittedName>
</protein>
<evidence type="ECO:0000313" key="3">
    <source>
        <dbReference type="Proteomes" id="UP001225598"/>
    </source>
</evidence>
<organism evidence="2 3">
    <name type="scientific">Corynebacterium breve</name>
    <dbReference type="NCBI Taxonomy" id="3049799"/>
    <lineage>
        <taxon>Bacteria</taxon>
        <taxon>Bacillati</taxon>
        <taxon>Actinomycetota</taxon>
        <taxon>Actinomycetes</taxon>
        <taxon>Mycobacteriales</taxon>
        <taxon>Corynebacteriaceae</taxon>
        <taxon>Corynebacterium</taxon>
    </lineage>
</organism>
<evidence type="ECO:0000256" key="1">
    <source>
        <dbReference type="SAM" id="Phobius"/>
    </source>
</evidence>
<feature type="transmembrane region" description="Helical" evidence="1">
    <location>
        <begin position="105"/>
        <end position="126"/>
    </location>
</feature>
<dbReference type="EMBL" id="CP126969">
    <property type="protein sequence ID" value="WIM68697.1"/>
    <property type="molecule type" value="Genomic_DNA"/>
</dbReference>
<dbReference type="Proteomes" id="UP001225598">
    <property type="component" value="Chromosome"/>
</dbReference>
<keyword evidence="3" id="KW-1185">Reference proteome</keyword>
<proteinExistence type="predicted"/>
<sequence length="137" mass="15079">MKQSAKITLTVLAWFQAISTVIGWVTLWFVPHIYDSTLDPTPFAGQQILAGFLLGVIVGGPQWAAIIIERVKPQWRALAHLVAGFVMMCWVFGECLVLNSFNWAHALWGGIGLLQLVFVAIFLGALEPTYSRPAANP</sequence>
<reference evidence="2 3" key="1">
    <citation type="submission" date="2023-05" db="EMBL/GenBank/DDBJ databases">
        <title>Corynebacterium suedekumii sp. nov. and Corynebacterium breve sp. nov. isolated from raw cow's milk.</title>
        <authorList>
            <person name="Baer M.K."/>
            <person name="Mehl L."/>
            <person name="Hellmuth R."/>
            <person name="Marke G."/>
            <person name="Lipski A."/>
        </authorList>
    </citation>
    <scope>NUCLEOTIDE SEQUENCE [LARGE SCALE GENOMIC DNA]</scope>
    <source>
        <strain evidence="2 3">R4</strain>
    </source>
</reference>